<gene>
    <name evidence="2" type="ORF">QYT958_LOCUS48792</name>
</gene>
<name>A0A822GHX9_9BILA</name>
<dbReference type="AlphaFoldDB" id="A0A822GHX9"/>
<feature type="compositionally biased region" description="Acidic residues" evidence="1">
    <location>
        <begin position="11"/>
        <end position="39"/>
    </location>
</feature>
<accession>A0A822GHX9</accession>
<proteinExistence type="predicted"/>
<feature type="non-terminal residue" evidence="2">
    <location>
        <position position="1"/>
    </location>
</feature>
<comment type="caution">
    <text evidence="2">The sequence shown here is derived from an EMBL/GenBank/DDBJ whole genome shotgun (WGS) entry which is preliminary data.</text>
</comment>
<sequence>LNIELGLDFNDYYDTDYDDDDDEEEEEDYEEDYEDEDEIIQQPPTVDVNQCPAA</sequence>
<dbReference type="Proteomes" id="UP000663848">
    <property type="component" value="Unassembled WGS sequence"/>
</dbReference>
<evidence type="ECO:0000313" key="2">
    <source>
        <dbReference type="EMBL" id="CAF5153804.1"/>
    </source>
</evidence>
<evidence type="ECO:0000313" key="3">
    <source>
        <dbReference type="Proteomes" id="UP000663848"/>
    </source>
</evidence>
<evidence type="ECO:0000256" key="1">
    <source>
        <dbReference type="SAM" id="MobiDB-lite"/>
    </source>
</evidence>
<reference evidence="2" key="1">
    <citation type="submission" date="2021-02" db="EMBL/GenBank/DDBJ databases">
        <authorList>
            <person name="Nowell W R."/>
        </authorList>
    </citation>
    <scope>NUCLEOTIDE SEQUENCE</scope>
</reference>
<organism evidence="2 3">
    <name type="scientific">Rotaria socialis</name>
    <dbReference type="NCBI Taxonomy" id="392032"/>
    <lineage>
        <taxon>Eukaryota</taxon>
        <taxon>Metazoa</taxon>
        <taxon>Spiralia</taxon>
        <taxon>Gnathifera</taxon>
        <taxon>Rotifera</taxon>
        <taxon>Eurotatoria</taxon>
        <taxon>Bdelloidea</taxon>
        <taxon>Philodinida</taxon>
        <taxon>Philodinidae</taxon>
        <taxon>Rotaria</taxon>
    </lineage>
</organism>
<dbReference type="EMBL" id="CAJOBR010102384">
    <property type="protein sequence ID" value="CAF5153804.1"/>
    <property type="molecule type" value="Genomic_DNA"/>
</dbReference>
<protein>
    <submittedName>
        <fullName evidence="2">Uncharacterized protein</fullName>
    </submittedName>
</protein>
<feature type="region of interest" description="Disordered" evidence="1">
    <location>
        <begin position="1"/>
        <end position="54"/>
    </location>
</feature>